<dbReference type="InterPro" id="IPR001845">
    <property type="entry name" value="HTH_ArsR_DNA-bd_dom"/>
</dbReference>
<dbReference type="InterPro" id="IPR051081">
    <property type="entry name" value="HTH_MetalResp_TranReg"/>
</dbReference>
<dbReference type="RefSeq" id="WP_073162279.1">
    <property type="nucleotide sequence ID" value="NZ_FQUW01000004.1"/>
</dbReference>
<dbReference type="InterPro" id="IPR011991">
    <property type="entry name" value="ArsR-like_HTH"/>
</dbReference>
<dbReference type="Pfam" id="PF01022">
    <property type="entry name" value="HTH_5"/>
    <property type="match status" value="1"/>
</dbReference>
<reference evidence="6" key="1">
    <citation type="submission" date="2016-11" db="EMBL/GenBank/DDBJ databases">
        <authorList>
            <person name="Varghese N."/>
            <person name="Submissions S."/>
        </authorList>
    </citation>
    <scope>NUCLEOTIDE SEQUENCE [LARGE SCALE GENOMIC DNA]</scope>
    <source>
        <strain evidence="6">DSM 11792</strain>
    </source>
</reference>
<organism evidence="5 6">
    <name type="scientific">Desulfofundulus australicus DSM 11792</name>
    <dbReference type="NCBI Taxonomy" id="1121425"/>
    <lineage>
        <taxon>Bacteria</taxon>
        <taxon>Bacillati</taxon>
        <taxon>Bacillota</taxon>
        <taxon>Clostridia</taxon>
        <taxon>Eubacteriales</taxon>
        <taxon>Peptococcaceae</taxon>
        <taxon>Desulfofundulus</taxon>
    </lineage>
</organism>
<dbReference type="GO" id="GO:0003700">
    <property type="term" value="F:DNA-binding transcription factor activity"/>
    <property type="evidence" value="ECO:0007669"/>
    <property type="project" value="InterPro"/>
</dbReference>
<dbReference type="Gene3D" id="1.10.10.10">
    <property type="entry name" value="Winged helix-like DNA-binding domain superfamily/Winged helix DNA-binding domain"/>
    <property type="match status" value="1"/>
</dbReference>
<dbReference type="InterPro" id="IPR036388">
    <property type="entry name" value="WH-like_DNA-bd_sf"/>
</dbReference>
<keyword evidence="1" id="KW-0805">Transcription regulation</keyword>
<dbReference type="NCBIfam" id="NF033789">
    <property type="entry name" value="repress_SdpR"/>
    <property type="match status" value="1"/>
</dbReference>
<dbReference type="SUPFAM" id="SSF46785">
    <property type="entry name" value="Winged helix' DNA-binding domain"/>
    <property type="match status" value="1"/>
</dbReference>
<evidence type="ECO:0000313" key="6">
    <source>
        <dbReference type="Proteomes" id="UP000184196"/>
    </source>
</evidence>
<proteinExistence type="predicted"/>
<dbReference type="GO" id="GO:0003677">
    <property type="term" value="F:DNA binding"/>
    <property type="evidence" value="ECO:0007669"/>
    <property type="project" value="UniProtKB-KW"/>
</dbReference>
<sequence>MGLTMVFKALGDDTRREILRLLARRDMTAGEIARAFSLTRPTISHHLNILKEAGLVTDKKMGQFVVYSLNTTVFQDATGWLQEIVNSLPGRNRSNIEGEMHCEK</sequence>
<accession>A0A1M4S862</accession>
<feature type="domain" description="HTH arsR-type" evidence="4">
    <location>
        <begin position="1"/>
        <end position="92"/>
    </location>
</feature>
<evidence type="ECO:0000256" key="2">
    <source>
        <dbReference type="ARBA" id="ARBA00023125"/>
    </source>
</evidence>
<keyword evidence="2" id="KW-0238">DNA-binding</keyword>
<dbReference type="SMART" id="SM00418">
    <property type="entry name" value="HTH_ARSR"/>
    <property type="match status" value="1"/>
</dbReference>
<dbReference type="CDD" id="cd00090">
    <property type="entry name" value="HTH_ARSR"/>
    <property type="match status" value="1"/>
</dbReference>
<dbReference type="PANTHER" id="PTHR33154">
    <property type="entry name" value="TRANSCRIPTIONAL REGULATOR, ARSR FAMILY"/>
    <property type="match status" value="1"/>
</dbReference>
<dbReference type="AlphaFoldDB" id="A0A1M4S862"/>
<dbReference type="Proteomes" id="UP000184196">
    <property type="component" value="Unassembled WGS sequence"/>
</dbReference>
<keyword evidence="6" id="KW-1185">Reference proteome</keyword>
<dbReference type="PRINTS" id="PR00778">
    <property type="entry name" value="HTHARSR"/>
</dbReference>
<dbReference type="PANTHER" id="PTHR33154:SF33">
    <property type="entry name" value="TRANSCRIPTIONAL REPRESSOR SDPR"/>
    <property type="match status" value="1"/>
</dbReference>
<dbReference type="EMBL" id="FQUW01000004">
    <property type="protein sequence ID" value="SHE28403.1"/>
    <property type="molecule type" value="Genomic_DNA"/>
</dbReference>
<dbReference type="InterPro" id="IPR012318">
    <property type="entry name" value="HTH_CRP"/>
</dbReference>
<evidence type="ECO:0000256" key="3">
    <source>
        <dbReference type="ARBA" id="ARBA00023163"/>
    </source>
</evidence>
<gene>
    <name evidence="5" type="ORF">SAMN02745218_00020</name>
</gene>
<evidence type="ECO:0000313" key="5">
    <source>
        <dbReference type="EMBL" id="SHE28403.1"/>
    </source>
</evidence>
<dbReference type="PROSITE" id="PS50987">
    <property type="entry name" value="HTH_ARSR_2"/>
    <property type="match status" value="1"/>
</dbReference>
<dbReference type="InterPro" id="IPR036390">
    <property type="entry name" value="WH_DNA-bd_sf"/>
</dbReference>
<keyword evidence="3" id="KW-0804">Transcription</keyword>
<protein>
    <submittedName>
        <fullName evidence="5">Transcriptional regulator, ArsR family</fullName>
    </submittedName>
</protein>
<dbReference type="NCBIfam" id="NF033788">
    <property type="entry name" value="HTH_metalloreg"/>
    <property type="match status" value="1"/>
</dbReference>
<evidence type="ECO:0000259" key="4">
    <source>
        <dbReference type="PROSITE" id="PS50987"/>
    </source>
</evidence>
<name>A0A1M4S862_9FIRM</name>
<dbReference type="InterPro" id="IPR047796">
    <property type="entry name" value="SdpR-like_repress"/>
</dbReference>
<evidence type="ECO:0000256" key="1">
    <source>
        <dbReference type="ARBA" id="ARBA00023015"/>
    </source>
</evidence>
<dbReference type="SMART" id="SM00419">
    <property type="entry name" value="HTH_CRP"/>
    <property type="match status" value="1"/>
</dbReference>